<dbReference type="PANTHER" id="PTHR33430:SF7">
    <property type="entry name" value="OS07G0240400 PROTEIN"/>
    <property type="match status" value="1"/>
</dbReference>
<evidence type="ECO:0000256" key="1">
    <source>
        <dbReference type="SAM" id="Phobius"/>
    </source>
</evidence>
<dbReference type="EMBL" id="JAINDJ010000003">
    <property type="protein sequence ID" value="KAG9453054.1"/>
    <property type="molecule type" value="Genomic_DNA"/>
</dbReference>
<keyword evidence="1" id="KW-0472">Membrane</keyword>
<keyword evidence="1" id="KW-1133">Transmembrane helix</keyword>
<accession>A0AAV7EXC1</accession>
<keyword evidence="1" id="KW-0812">Transmembrane</keyword>
<protein>
    <submittedName>
        <fullName evidence="2">Uncharacterized protein</fullName>
    </submittedName>
</protein>
<name>A0AAV7EXC1_ARIFI</name>
<feature type="transmembrane region" description="Helical" evidence="1">
    <location>
        <begin position="66"/>
        <end position="86"/>
    </location>
</feature>
<reference evidence="2 3" key="1">
    <citation type="submission" date="2021-07" db="EMBL/GenBank/DDBJ databases">
        <title>The Aristolochia fimbriata genome: insights into angiosperm evolution, floral development and chemical biosynthesis.</title>
        <authorList>
            <person name="Jiao Y."/>
        </authorList>
    </citation>
    <scope>NUCLEOTIDE SEQUENCE [LARGE SCALE GENOMIC DNA]</scope>
    <source>
        <strain evidence="2">IBCAS-2021</strain>
        <tissue evidence="2">Leaf</tissue>
    </source>
</reference>
<proteinExistence type="predicted"/>
<comment type="caution">
    <text evidence="2">The sequence shown here is derived from an EMBL/GenBank/DDBJ whole genome shotgun (WGS) entry which is preliminary data.</text>
</comment>
<dbReference type="AlphaFoldDB" id="A0AAV7EXC1"/>
<gene>
    <name evidence="2" type="ORF">H6P81_005958</name>
</gene>
<evidence type="ECO:0000313" key="3">
    <source>
        <dbReference type="Proteomes" id="UP000825729"/>
    </source>
</evidence>
<organism evidence="2 3">
    <name type="scientific">Aristolochia fimbriata</name>
    <name type="common">White veined hardy Dutchman's pipe vine</name>
    <dbReference type="NCBI Taxonomy" id="158543"/>
    <lineage>
        <taxon>Eukaryota</taxon>
        <taxon>Viridiplantae</taxon>
        <taxon>Streptophyta</taxon>
        <taxon>Embryophyta</taxon>
        <taxon>Tracheophyta</taxon>
        <taxon>Spermatophyta</taxon>
        <taxon>Magnoliopsida</taxon>
        <taxon>Magnoliidae</taxon>
        <taxon>Piperales</taxon>
        <taxon>Aristolochiaceae</taxon>
        <taxon>Aristolochia</taxon>
    </lineage>
</organism>
<feature type="transmembrane region" description="Helical" evidence="1">
    <location>
        <begin position="20"/>
        <end position="40"/>
    </location>
</feature>
<keyword evidence="3" id="KW-1185">Reference proteome</keyword>
<sequence>MDDPCQPPNKGSTSIHMTALDGIVNVNSLFTLAVFVGLAWNPSDPNNNLVDNPECLTNASHAENLVAFHVYSFGSFLFSSLLALALKQGLRLSQRVRHPSAFDAIPTYVNKTLLRAVLLPFHFWGRCAAPHFCPRWALDLHWGRALRFYAIDFGLLPSSPVINPTTTLSKKGLR</sequence>
<dbReference type="PANTHER" id="PTHR33430">
    <property type="entry name" value="MATERNAL EFFECT EMBRYO ARREST PROTEIN"/>
    <property type="match status" value="1"/>
</dbReference>
<dbReference type="Proteomes" id="UP000825729">
    <property type="component" value="Unassembled WGS sequence"/>
</dbReference>
<evidence type="ECO:0000313" key="2">
    <source>
        <dbReference type="EMBL" id="KAG9453054.1"/>
    </source>
</evidence>